<evidence type="ECO:0000313" key="3">
    <source>
        <dbReference type="Proteomes" id="UP000492820"/>
    </source>
</evidence>
<dbReference type="Proteomes" id="UP000492820">
    <property type="component" value="Unassembled WGS sequence"/>
</dbReference>
<feature type="compositionally biased region" description="Polar residues" evidence="1">
    <location>
        <begin position="74"/>
        <end position="90"/>
    </location>
</feature>
<feature type="compositionally biased region" description="Basic and acidic residues" evidence="1">
    <location>
        <begin position="58"/>
        <end position="68"/>
    </location>
</feature>
<organism evidence="2">
    <name type="scientific">Echinococcus granulosus</name>
    <name type="common">Hydatid tapeworm</name>
    <dbReference type="NCBI Taxonomy" id="6210"/>
    <lineage>
        <taxon>Eukaryota</taxon>
        <taxon>Metazoa</taxon>
        <taxon>Spiralia</taxon>
        <taxon>Lophotrochozoa</taxon>
        <taxon>Platyhelminthes</taxon>
        <taxon>Cestoda</taxon>
        <taxon>Eucestoda</taxon>
        <taxon>Cyclophyllidea</taxon>
        <taxon>Taeniidae</taxon>
        <taxon>Echinococcus</taxon>
        <taxon>Echinococcus granulosus group</taxon>
    </lineage>
</organism>
<reference evidence="4" key="3">
    <citation type="submission" date="2020-10" db="UniProtKB">
        <authorList>
            <consortium name="WormBaseParasite"/>
        </authorList>
    </citation>
    <scope>IDENTIFICATION</scope>
</reference>
<reference evidence="2 3" key="1">
    <citation type="journal article" date="2013" name="Nature">
        <title>The genomes of four tapeworm species reveal adaptations to parasitism.</title>
        <authorList>
            <person name="Tsai I.J."/>
            <person name="Zarowiecki M."/>
            <person name="Holroyd N."/>
            <person name="Garciarrubio A."/>
            <person name="Sanchez-Flores A."/>
            <person name="Brooks K.L."/>
            <person name="Tracey A."/>
            <person name="Bobes R.J."/>
            <person name="Fragoso G."/>
            <person name="Sciutto E."/>
            <person name="Aslett M."/>
            <person name="Beasley H."/>
            <person name="Bennett H.M."/>
            <person name="Cai J."/>
            <person name="Camicia F."/>
            <person name="Clark R."/>
            <person name="Cucher M."/>
            <person name="De Silva N."/>
            <person name="Day T.A."/>
            <person name="Deplazes P."/>
            <person name="Estrada K."/>
            <person name="Fernandez C."/>
            <person name="Holland P.W."/>
            <person name="Hou J."/>
            <person name="Hu S."/>
            <person name="Huckvale T."/>
            <person name="Hung S.S."/>
            <person name="Kamenetzky L."/>
            <person name="Keane J.A."/>
            <person name="Kiss F."/>
            <person name="Koziol U."/>
            <person name="Lambert O."/>
            <person name="Liu K."/>
            <person name="Luo X."/>
            <person name="Luo Y."/>
            <person name="Macchiaroli N."/>
            <person name="Nichol S."/>
            <person name="Paps J."/>
            <person name="Parkinson J."/>
            <person name="Pouchkina-Stantcheva N."/>
            <person name="Riddiford N."/>
            <person name="Rosenzvit M."/>
            <person name="Salinas G."/>
            <person name="Wasmuth J.D."/>
            <person name="Zamanian M."/>
            <person name="Zheng Y."/>
            <person name="Cai X."/>
            <person name="Soberon X."/>
            <person name="Olson P.D."/>
            <person name="Laclette J.P."/>
            <person name="Brehm K."/>
            <person name="Berriman M."/>
            <person name="Garciarrubio A."/>
            <person name="Bobes R.J."/>
            <person name="Fragoso G."/>
            <person name="Sanchez-Flores A."/>
            <person name="Estrada K."/>
            <person name="Cevallos M.A."/>
            <person name="Morett E."/>
            <person name="Gonzalez V."/>
            <person name="Portillo T."/>
            <person name="Ochoa-Leyva A."/>
            <person name="Jose M.V."/>
            <person name="Sciutto E."/>
            <person name="Landa A."/>
            <person name="Jimenez L."/>
            <person name="Valdes V."/>
            <person name="Carrero J.C."/>
            <person name="Larralde C."/>
            <person name="Morales-Montor J."/>
            <person name="Limon-Lason J."/>
            <person name="Soberon X."/>
            <person name="Laclette J.P."/>
        </authorList>
    </citation>
    <scope>NUCLEOTIDE SEQUENCE [LARGE SCALE GENOMIC DNA]</scope>
</reference>
<evidence type="ECO:0000313" key="2">
    <source>
        <dbReference type="EMBL" id="CDS15083.1"/>
    </source>
</evidence>
<feature type="region of interest" description="Disordered" evidence="1">
    <location>
        <begin position="58"/>
        <end position="90"/>
    </location>
</feature>
<evidence type="ECO:0000256" key="1">
    <source>
        <dbReference type="SAM" id="MobiDB-lite"/>
    </source>
</evidence>
<proteinExistence type="predicted"/>
<accession>A0A068W795</accession>
<dbReference type="EMBL" id="LK028576">
    <property type="protein sequence ID" value="CDS15083.1"/>
    <property type="molecule type" value="Genomic_DNA"/>
</dbReference>
<dbReference type="AlphaFoldDB" id="A0A068W795"/>
<protein>
    <submittedName>
        <fullName evidence="2 4">Uncharacterized protein</fullName>
    </submittedName>
</protein>
<dbReference type="WBParaSite" id="EgrG_002013000">
    <property type="protein sequence ID" value="EgrG_002013000"/>
    <property type="gene ID" value="EgrG_002013000"/>
</dbReference>
<sequence>MKTGCFTSAQEEEMVKTARKTETYFITNFSYPTKECTPVADAVSTRRKTCYQRTERIDGYGHSREITPPRRNRSLPTLENPQSSTHSQKNVTASHNLHLHFLLSVIFDGPLGQQNTVDTFKTTPLHFLHSLMIDINPSWGQYYTQSQCQCSPLLFATYIRGERNVDSELLGARQCSLTSPFHPTTYFAGHFHLLPKEPFHQGLFKVNSHTDILRLFLLSPLFPFHLHFSLDLVIYLASAQPVDTVKLAFVRVNSQIAIPVT</sequence>
<gene>
    <name evidence="2" type="ORF">EgrG_002013000</name>
</gene>
<evidence type="ECO:0000313" key="4">
    <source>
        <dbReference type="WBParaSite" id="EgrG_002013000"/>
    </source>
</evidence>
<reference evidence="2" key="2">
    <citation type="submission" date="2014-06" db="EMBL/GenBank/DDBJ databases">
        <authorList>
            <person name="Aslett M."/>
        </authorList>
    </citation>
    <scope>NUCLEOTIDE SEQUENCE</scope>
</reference>
<name>A0A068W795_ECHGR</name>